<name>A0ABD1MMD0_9FABA</name>
<organism evidence="2 3">
    <name type="scientific">Flemingia macrophylla</name>
    <dbReference type="NCBI Taxonomy" id="520843"/>
    <lineage>
        <taxon>Eukaryota</taxon>
        <taxon>Viridiplantae</taxon>
        <taxon>Streptophyta</taxon>
        <taxon>Embryophyta</taxon>
        <taxon>Tracheophyta</taxon>
        <taxon>Spermatophyta</taxon>
        <taxon>Magnoliopsida</taxon>
        <taxon>eudicotyledons</taxon>
        <taxon>Gunneridae</taxon>
        <taxon>Pentapetalae</taxon>
        <taxon>rosids</taxon>
        <taxon>fabids</taxon>
        <taxon>Fabales</taxon>
        <taxon>Fabaceae</taxon>
        <taxon>Papilionoideae</taxon>
        <taxon>50 kb inversion clade</taxon>
        <taxon>NPAAA clade</taxon>
        <taxon>indigoferoid/millettioid clade</taxon>
        <taxon>Phaseoleae</taxon>
        <taxon>Flemingia</taxon>
    </lineage>
</organism>
<keyword evidence="3" id="KW-1185">Reference proteome</keyword>
<accession>A0ABD1MMD0</accession>
<evidence type="ECO:0000313" key="3">
    <source>
        <dbReference type="Proteomes" id="UP001603857"/>
    </source>
</evidence>
<reference evidence="2 3" key="1">
    <citation type="submission" date="2024-08" db="EMBL/GenBank/DDBJ databases">
        <title>Insights into the chromosomal genome structure of Flemingia macrophylla.</title>
        <authorList>
            <person name="Ding Y."/>
            <person name="Zhao Y."/>
            <person name="Bi W."/>
            <person name="Wu M."/>
            <person name="Zhao G."/>
            <person name="Gong Y."/>
            <person name="Li W."/>
            <person name="Zhang P."/>
        </authorList>
    </citation>
    <scope>NUCLEOTIDE SEQUENCE [LARGE SCALE GENOMIC DNA]</scope>
    <source>
        <strain evidence="2">DYQJB</strain>
        <tissue evidence="2">Leaf</tissue>
    </source>
</reference>
<dbReference type="EMBL" id="JBGMDY010000004">
    <property type="protein sequence ID" value="KAL2336959.1"/>
    <property type="molecule type" value="Genomic_DNA"/>
</dbReference>
<dbReference type="InterPro" id="IPR056647">
    <property type="entry name" value="DUF7745"/>
</dbReference>
<feature type="domain" description="DUF7745" evidence="1">
    <location>
        <begin position="18"/>
        <end position="97"/>
    </location>
</feature>
<protein>
    <recommendedName>
        <fullName evidence="1">DUF7745 domain-containing protein</fullName>
    </recommendedName>
</protein>
<sequence length="109" mass="12578">MRIGEWEAIEELVNEVLWARGCIAYSPRLAARQLMRTQTVPYKKELGGLCFFYNPSHRDGILAVCRAWEKPIYMGDGELGKPRVTVSGDYEKWRNNRGCLSHPPKMHLL</sequence>
<evidence type="ECO:0000313" key="2">
    <source>
        <dbReference type="EMBL" id="KAL2336959.1"/>
    </source>
</evidence>
<gene>
    <name evidence="2" type="ORF">Fmac_011405</name>
</gene>
<dbReference type="Pfam" id="PF24924">
    <property type="entry name" value="DUF7745"/>
    <property type="match status" value="1"/>
</dbReference>
<dbReference type="Proteomes" id="UP001603857">
    <property type="component" value="Unassembled WGS sequence"/>
</dbReference>
<comment type="caution">
    <text evidence="2">The sequence shown here is derived from an EMBL/GenBank/DDBJ whole genome shotgun (WGS) entry which is preliminary data.</text>
</comment>
<proteinExistence type="predicted"/>
<dbReference type="AlphaFoldDB" id="A0ABD1MMD0"/>
<evidence type="ECO:0000259" key="1">
    <source>
        <dbReference type="Pfam" id="PF24924"/>
    </source>
</evidence>